<dbReference type="GO" id="GO:0031146">
    <property type="term" value="P:SCF-dependent proteasomal ubiquitin-dependent protein catabolic process"/>
    <property type="evidence" value="ECO:0007669"/>
    <property type="project" value="TreeGrafter"/>
</dbReference>
<dbReference type="GO" id="GO:0019005">
    <property type="term" value="C:SCF ubiquitin ligase complex"/>
    <property type="evidence" value="ECO:0007669"/>
    <property type="project" value="TreeGrafter"/>
</dbReference>
<dbReference type="Proteomes" id="UP001372834">
    <property type="component" value="Unassembled WGS sequence"/>
</dbReference>
<name>A0AAN8NSC8_POLSC</name>
<dbReference type="AlphaFoldDB" id="A0AAN8NSC8"/>
<gene>
    <name evidence="2" type="ORF">RUM43_011054</name>
</gene>
<dbReference type="GO" id="GO:0006516">
    <property type="term" value="P:glycoprotein catabolic process"/>
    <property type="evidence" value="ECO:0007669"/>
    <property type="project" value="TreeGrafter"/>
</dbReference>
<dbReference type="PANTHER" id="PTHR12125">
    <property type="entry name" value="F-BOX ONLY PROTEIN 6-LIKE PROTEIN"/>
    <property type="match status" value="1"/>
</dbReference>
<proteinExistence type="predicted"/>
<dbReference type="Pfam" id="PF04300">
    <property type="entry name" value="FBA"/>
    <property type="match status" value="1"/>
</dbReference>
<evidence type="ECO:0000313" key="2">
    <source>
        <dbReference type="EMBL" id="KAK6620759.1"/>
    </source>
</evidence>
<dbReference type="InterPro" id="IPR008979">
    <property type="entry name" value="Galactose-bd-like_sf"/>
</dbReference>
<sequence length="202" mass="22576">MEANGPAGGDKKNKLHDTSEFLDFTSDNEKLKYWDILSSGGDGWGVEKPPLGCDNLSENCETVKVSSDIITHNSCFVTSYYSCTKKQLIDLRKEGIYPEVIDKLQPRITISDWCSGRFDCGAIYDLKVTLLNENLETVADFEVRKHVGAADGTQWVKVSHDFTNYGPGVKFIEFYHGGMDSQFWKGHYGSKMTGSTVTVSFE</sequence>
<dbReference type="SMART" id="SM01198">
    <property type="entry name" value="FBA"/>
    <property type="match status" value="1"/>
</dbReference>
<organism evidence="2 3">
    <name type="scientific">Polyplax serrata</name>
    <name type="common">Common mouse louse</name>
    <dbReference type="NCBI Taxonomy" id="468196"/>
    <lineage>
        <taxon>Eukaryota</taxon>
        <taxon>Metazoa</taxon>
        <taxon>Ecdysozoa</taxon>
        <taxon>Arthropoda</taxon>
        <taxon>Hexapoda</taxon>
        <taxon>Insecta</taxon>
        <taxon>Pterygota</taxon>
        <taxon>Neoptera</taxon>
        <taxon>Paraneoptera</taxon>
        <taxon>Psocodea</taxon>
        <taxon>Troctomorpha</taxon>
        <taxon>Phthiraptera</taxon>
        <taxon>Anoplura</taxon>
        <taxon>Polyplacidae</taxon>
        <taxon>Polyplax</taxon>
    </lineage>
</organism>
<reference evidence="2 3" key="1">
    <citation type="submission" date="2023-10" db="EMBL/GenBank/DDBJ databases">
        <title>Genomes of two closely related lineages of the louse Polyplax serrata with different host specificities.</title>
        <authorList>
            <person name="Martinu J."/>
            <person name="Tarabai H."/>
            <person name="Stefka J."/>
            <person name="Hypsa V."/>
        </authorList>
    </citation>
    <scope>NUCLEOTIDE SEQUENCE [LARGE SCALE GENOMIC DNA]</scope>
    <source>
        <strain evidence="2">HR10_N</strain>
    </source>
</reference>
<dbReference type="FunFam" id="2.60.120.260:FF:000012">
    <property type="entry name" value="F-box only protein 2"/>
    <property type="match status" value="1"/>
</dbReference>
<dbReference type="InterPro" id="IPR007397">
    <property type="entry name" value="F-box-assoc_dom"/>
</dbReference>
<evidence type="ECO:0000313" key="3">
    <source>
        <dbReference type="Proteomes" id="UP001372834"/>
    </source>
</evidence>
<dbReference type="GO" id="GO:0061630">
    <property type="term" value="F:ubiquitin protein ligase activity"/>
    <property type="evidence" value="ECO:0007669"/>
    <property type="project" value="TreeGrafter"/>
</dbReference>
<protein>
    <recommendedName>
        <fullName evidence="1">FBA domain-containing protein</fullName>
    </recommendedName>
</protein>
<dbReference type="EMBL" id="JAWJWE010000039">
    <property type="protein sequence ID" value="KAK6620759.1"/>
    <property type="molecule type" value="Genomic_DNA"/>
</dbReference>
<dbReference type="SUPFAM" id="SSF49785">
    <property type="entry name" value="Galactose-binding domain-like"/>
    <property type="match status" value="1"/>
</dbReference>
<evidence type="ECO:0000259" key="1">
    <source>
        <dbReference type="PROSITE" id="PS51114"/>
    </source>
</evidence>
<comment type="caution">
    <text evidence="2">The sequence shown here is derived from an EMBL/GenBank/DDBJ whole genome shotgun (WGS) entry which is preliminary data.</text>
</comment>
<dbReference type="PROSITE" id="PS51114">
    <property type="entry name" value="FBA"/>
    <property type="match status" value="1"/>
</dbReference>
<accession>A0AAN8NSC8</accession>
<dbReference type="GO" id="GO:0005737">
    <property type="term" value="C:cytoplasm"/>
    <property type="evidence" value="ECO:0007669"/>
    <property type="project" value="TreeGrafter"/>
</dbReference>
<dbReference type="GO" id="GO:0036503">
    <property type="term" value="P:ERAD pathway"/>
    <property type="evidence" value="ECO:0007669"/>
    <property type="project" value="TreeGrafter"/>
</dbReference>
<dbReference type="PANTHER" id="PTHR12125:SF5">
    <property type="entry name" value="F-BOX DOMAIN-CONTAINING PROTEIN"/>
    <property type="match status" value="1"/>
</dbReference>
<dbReference type="Gene3D" id="2.60.120.260">
    <property type="entry name" value="Galactose-binding domain-like"/>
    <property type="match status" value="1"/>
</dbReference>
<feature type="domain" description="FBA" evidence="1">
    <location>
        <begin position="9"/>
        <end position="201"/>
    </location>
</feature>
<dbReference type="InterPro" id="IPR039752">
    <property type="entry name" value="F-box_only"/>
</dbReference>